<dbReference type="EMBL" id="KZ308795">
    <property type="protein sequence ID" value="KAG8234295.1"/>
    <property type="molecule type" value="Genomic_DNA"/>
</dbReference>
<proteinExistence type="predicted"/>
<dbReference type="AlphaFoldDB" id="A0A8K0KG63"/>
<accession>A0A8K0KG63</accession>
<name>A0A8K0KG63_LADFU</name>
<evidence type="ECO:0000313" key="2">
    <source>
        <dbReference type="EMBL" id="KAG8234295.1"/>
    </source>
</evidence>
<organism evidence="2 3">
    <name type="scientific">Ladona fulva</name>
    <name type="common">Scarce chaser dragonfly</name>
    <name type="synonym">Libellula fulva</name>
    <dbReference type="NCBI Taxonomy" id="123851"/>
    <lineage>
        <taxon>Eukaryota</taxon>
        <taxon>Metazoa</taxon>
        <taxon>Ecdysozoa</taxon>
        <taxon>Arthropoda</taxon>
        <taxon>Hexapoda</taxon>
        <taxon>Insecta</taxon>
        <taxon>Pterygota</taxon>
        <taxon>Palaeoptera</taxon>
        <taxon>Odonata</taxon>
        <taxon>Epiprocta</taxon>
        <taxon>Anisoptera</taxon>
        <taxon>Libelluloidea</taxon>
        <taxon>Libellulidae</taxon>
        <taxon>Ladona</taxon>
    </lineage>
</organism>
<dbReference type="OrthoDB" id="7535498at2759"/>
<feature type="region of interest" description="Disordered" evidence="1">
    <location>
        <begin position="299"/>
        <end position="333"/>
    </location>
</feature>
<sequence length="386" mass="43647">MENLKERNFINGAQLNLCCNLVKRMQTDVCLLQRELNQLTPLEEQYREHLKEFLQLTQLVDSKLQALWAAAAQFESEKILKTREFVNIITTAWKTGDEEIRKKIRNTQLVSQNYPNTSLEQFIQAVSSHFSDLRKNVDAIPRHINCCHVALAKNKEINLLLNHLSHLDNILQHYISLGRANPFLQNINHLIDQFIIHEGYVGSIYGASADKIWNGVIQHMPPGSVTSVKANFDLSAFHSVMKLLTGELLGYEPLDPLTGLEPLVKDSKLEIFLVPSASVQNTTKSMLWRNLSETDQTEKAKDFSVSKVNSGPDKSTPVTKEPVSEKKNVESNKKNLIDITKQAPKENAQTWKNKRKLRGYLGAAVDAELQPIKIPRLEGALIPPLS</sequence>
<comment type="caution">
    <text evidence="2">The sequence shown here is derived from an EMBL/GenBank/DDBJ whole genome shotgun (WGS) entry which is preliminary data.</text>
</comment>
<gene>
    <name evidence="2" type="ORF">J437_LFUL014457</name>
</gene>
<reference evidence="2" key="2">
    <citation type="submission" date="2017-10" db="EMBL/GenBank/DDBJ databases">
        <title>Ladona fulva Genome sequencing and assembly.</title>
        <authorList>
            <person name="Murali S."/>
            <person name="Richards S."/>
            <person name="Bandaranaike D."/>
            <person name="Bellair M."/>
            <person name="Blankenburg K."/>
            <person name="Chao H."/>
            <person name="Dinh H."/>
            <person name="Doddapaneni H."/>
            <person name="Dugan-Rocha S."/>
            <person name="Elkadiri S."/>
            <person name="Gnanaolivu R."/>
            <person name="Hernandez B."/>
            <person name="Skinner E."/>
            <person name="Javaid M."/>
            <person name="Lee S."/>
            <person name="Li M."/>
            <person name="Ming W."/>
            <person name="Munidasa M."/>
            <person name="Muniz J."/>
            <person name="Nguyen L."/>
            <person name="Hughes D."/>
            <person name="Osuji N."/>
            <person name="Pu L.-L."/>
            <person name="Puazo M."/>
            <person name="Qu C."/>
            <person name="Quiroz J."/>
            <person name="Raj R."/>
            <person name="Weissenberger G."/>
            <person name="Xin Y."/>
            <person name="Zou X."/>
            <person name="Han Y."/>
            <person name="Worley K."/>
            <person name="Muzny D."/>
            <person name="Gibbs R."/>
        </authorList>
    </citation>
    <scope>NUCLEOTIDE SEQUENCE</scope>
    <source>
        <strain evidence="2">Sampled in the wild</strain>
    </source>
</reference>
<reference evidence="2" key="1">
    <citation type="submission" date="2013-04" db="EMBL/GenBank/DDBJ databases">
        <authorList>
            <person name="Qu J."/>
            <person name="Murali S.C."/>
            <person name="Bandaranaike D."/>
            <person name="Bellair M."/>
            <person name="Blankenburg K."/>
            <person name="Chao H."/>
            <person name="Dinh H."/>
            <person name="Doddapaneni H."/>
            <person name="Downs B."/>
            <person name="Dugan-Rocha S."/>
            <person name="Elkadiri S."/>
            <person name="Gnanaolivu R.D."/>
            <person name="Hernandez B."/>
            <person name="Javaid M."/>
            <person name="Jayaseelan J.C."/>
            <person name="Lee S."/>
            <person name="Li M."/>
            <person name="Ming W."/>
            <person name="Munidasa M."/>
            <person name="Muniz J."/>
            <person name="Nguyen L."/>
            <person name="Ongeri F."/>
            <person name="Osuji N."/>
            <person name="Pu L.-L."/>
            <person name="Puazo M."/>
            <person name="Qu C."/>
            <person name="Quiroz J."/>
            <person name="Raj R."/>
            <person name="Weissenberger G."/>
            <person name="Xin Y."/>
            <person name="Zou X."/>
            <person name="Han Y."/>
            <person name="Richards S."/>
            <person name="Worley K."/>
            <person name="Muzny D."/>
            <person name="Gibbs R."/>
        </authorList>
    </citation>
    <scope>NUCLEOTIDE SEQUENCE</scope>
    <source>
        <strain evidence="2">Sampled in the wild</strain>
    </source>
</reference>
<evidence type="ECO:0000313" key="3">
    <source>
        <dbReference type="Proteomes" id="UP000792457"/>
    </source>
</evidence>
<evidence type="ECO:0000256" key="1">
    <source>
        <dbReference type="SAM" id="MobiDB-lite"/>
    </source>
</evidence>
<keyword evidence="3" id="KW-1185">Reference proteome</keyword>
<feature type="compositionally biased region" description="Basic and acidic residues" evidence="1">
    <location>
        <begin position="322"/>
        <end position="333"/>
    </location>
</feature>
<dbReference type="Proteomes" id="UP000792457">
    <property type="component" value="Unassembled WGS sequence"/>
</dbReference>
<protein>
    <submittedName>
        <fullName evidence="2">Uncharacterized protein</fullName>
    </submittedName>
</protein>
<feature type="compositionally biased region" description="Polar residues" evidence="1">
    <location>
        <begin position="306"/>
        <end position="318"/>
    </location>
</feature>